<reference evidence="5 6" key="1">
    <citation type="submission" date="2016-11" db="EMBL/GenBank/DDBJ databases">
        <authorList>
            <person name="Jaros S."/>
            <person name="Januszkiewicz K."/>
            <person name="Wedrychowicz H."/>
        </authorList>
    </citation>
    <scope>NUCLEOTIDE SEQUENCE [LARGE SCALE GENOMIC DNA]</scope>
    <source>
        <strain evidence="5 6">DSM 14916</strain>
    </source>
</reference>
<dbReference type="InterPro" id="IPR008978">
    <property type="entry name" value="HSP20-like_chaperone"/>
</dbReference>
<proteinExistence type="inferred from homology"/>
<dbReference type="InterPro" id="IPR031107">
    <property type="entry name" value="Small_HSP"/>
</dbReference>
<sequence>MAPRFFGAGLVPHGSDPFSLLQREVNRAFDEVFRGFPAATRGAAAMGGFAPSLDVRETEGGLEVAAELPGMTEGDIELRLEGDLLTLAGEKKEEQTKESGGLHLTERSFGRFQRAFRLPYRPDPAQVQARFDKGILHITLPRPQQVQSGGRIQIQAASDSGASSPTEGTSASGKAEGQAGDAQPQAPVAPNDPRNQGGSGKDA</sequence>
<gene>
    <name evidence="5" type="ORF">SAMN02745194_04973</name>
</gene>
<dbReference type="Pfam" id="PF00011">
    <property type="entry name" value="HSP20"/>
    <property type="match status" value="1"/>
</dbReference>
<dbReference type="PROSITE" id="PS01031">
    <property type="entry name" value="SHSP"/>
    <property type="match status" value="1"/>
</dbReference>
<dbReference type="EMBL" id="FQZF01000058">
    <property type="protein sequence ID" value="SHK46544.1"/>
    <property type="molecule type" value="Genomic_DNA"/>
</dbReference>
<evidence type="ECO:0000256" key="2">
    <source>
        <dbReference type="RuleBase" id="RU003616"/>
    </source>
</evidence>
<dbReference type="AlphaFoldDB" id="A0A1M6SP71"/>
<dbReference type="InterPro" id="IPR002068">
    <property type="entry name" value="A-crystallin/Hsp20_dom"/>
</dbReference>
<feature type="region of interest" description="Disordered" evidence="3">
    <location>
        <begin position="141"/>
        <end position="203"/>
    </location>
</feature>
<dbReference type="Proteomes" id="UP000184387">
    <property type="component" value="Unassembled WGS sequence"/>
</dbReference>
<dbReference type="RefSeq" id="WP_175562740.1">
    <property type="nucleotide sequence ID" value="NZ_FQZF01000058.1"/>
</dbReference>
<evidence type="ECO:0000259" key="4">
    <source>
        <dbReference type="PROSITE" id="PS01031"/>
    </source>
</evidence>
<dbReference type="PANTHER" id="PTHR11527">
    <property type="entry name" value="HEAT-SHOCK PROTEIN 20 FAMILY MEMBER"/>
    <property type="match status" value="1"/>
</dbReference>
<dbReference type="SUPFAM" id="SSF49764">
    <property type="entry name" value="HSP20-like chaperones"/>
    <property type="match status" value="1"/>
</dbReference>
<name>A0A1M6SP71_9PROT</name>
<feature type="compositionally biased region" description="Polar residues" evidence="3">
    <location>
        <begin position="142"/>
        <end position="172"/>
    </location>
</feature>
<dbReference type="CDD" id="cd06464">
    <property type="entry name" value="ACD_sHsps-like"/>
    <property type="match status" value="1"/>
</dbReference>
<accession>A0A1M6SP71</accession>
<keyword evidence="6" id="KW-1185">Reference proteome</keyword>
<dbReference type="Gene3D" id="2.60.40.790">
    <property type="match status" value="1"/>
</dbReference>
<feature type="domain" description="SHSP" evidence="4">
    <location>
        <begin position="44"/>
        <end position="157"/>
    </location>
</feature>
<evidence type="ECO:0000313" key="5">
    <source>
        <dbReference type="EMBL" id="SHK46544.1"/>
    </source>
</evidence>
<comment type="similarity">
    <text evidence="1 2">Belongs to the small heat shock protein (HSP20) family.</text>
</comment>
<evidence type="ECO:0000256" key="3">
    <source>
        <dbReference type="SAM" id="MobiDB-lite"/>
    </source>
</evidence>
<protein>
    <submittedName>
        <fullName evidence="5">HSP20 family protein</fullName>
    </submittedName>
</protein>
<evidence type="ECO:0000313" key="6">
    <source>
        <dbReference type="Proteomes" id="UP000184387"/>
    </source>
</evidence>
<organism evidence="5 6">
    <name type="scientific">Muricoccus roseus</name>
    <dbReference type="NCBI Taxonomy" id="198092"/>
    <lineage>
        <taxon>Bacteria</taxon>
        <taxon>Pseudomonadati</taxon>
        <taxon>Pseudomonadota</taxon>
        <taxon>Alphaproteobacteria</taxon>
        <taxon>Acetobacterales</taxon>
        <taxon>Roseomonadaceae</taxon>
        <taxon>Muricoccus</taxon>
    </lineage>
</organism>
<evidence type="ECO:0000256" key="1">
    <source>
        <dbReference type="PROSITE-ProRule" id="PRU00285"/>
    </source>
</evidence>
<dbReference type="STRING" id="198092.SAMN02745194_04973"/>